<comment type="subcellular location">
    <subcellularLocation>
        <location evidence="1">Bacterial microcompartment</location>
    </subcellularLocation>
</comment>
<comment type="pathway">
    <text evidence="1">Amine and polyamine degradation; ethanolamine degradation.</text>
</comment>
<dbReference type="InterPro" id="IPR010628">
    <property type="entry name" value="EutB"/>
</dbReference>
<dbReference type="Pfam" id="PF06751">
    <property type="entry name" value="EutB"/>
    <property type="match status" value="1"/>
</dbReference>
<comment type="similarity">
    <text evidence="1">Belongs to the EutB family.</text>
</comment>
<feature type="binding site" evidence="1">
    <location>
        <position position="403"/>
    </location>
    <ligand>
        <name>adenosylcob(III)alamin</name>
        <dbReference type="ChEBI" id="CHEBI:18408"/>
    </ligand>
</feature>
<dbReference type="GO" id="GO:0009350">
    <property type="term" value="C:ethanolamine ammonia-lyase complex"/>
    <property type="evidence" value="ECO:0007669"/>
    <property type="project" value="UniProtKB-UniRule"/>
</dbReference>
<keyword evidence="1 2" id="KW-0456">Lyase</keyword>
<dbReference type="PANTHER" id="PTHR39329:SF1">
    <property type="entry name" value="ETHANOLAMINE AMMONIA-LYASE LARGE SUBUNIT"/>
    <property type="match status" value="1"/>
</dbReference>
<name>A0A1H9E1W3_9HYPH</name>
<dbReference type="HAMAP" id="MF_00861">
    <property type="entry name" value="EutB"/>
    <property type="match status" value="1"/>
</dbReference>
<evidence type="ECO:0000313" key="2">
    <source>
        <dbReference type="EMBL" id="SEQ19173.1"/>
    </source>
</evidence>
<keyword evidence="3" id="KW-1185">Reference proteome</keyword>
<feature type="binding site" evidence="1">
    <location>
        <position position="289"/>
    </location>
    <ligand>
        <name>substrate</name>
    </ligand>
</feature>
<feature type="binding site" evidence="1">
    <location>
        <begin position="161"/>
        <end position="163"/>
    </location>
    <ligand>
        <name>substrate</name>
    </ligand>
</feature>
<evidence type="ECO:0000256" key="1">
    <source>
        <dbReference type="HAMAP-Rule" id="MF_00861"/>
    </source>
</evidence>
<dbReference type="Gene3D" id="3.20.20.70">
    <property type="entry name" value="Aldolase class I"/>
    <property type="match status" value="1"/>
</dbReference>
<feature type="binding site" evidence="1">
    <location>
        <position position="364"/>
    </location>
    <ligand>
        <name>substrate</name>
    </ligand>
</feature>
<comment type="cofactor">
    <cofactor evidence="1">
        <name>adenosylcob(III)alamin</name>
        <dbReference type="ChEBI" id="CHEBI:18408"/>
    </cofactor>
    <text evidence="1">Binds between the large and small subunits.</text>
</comment>
<dbReference type="OrthoDB" id="9770909at2"/>
<keyword evidence="1" id="KW-0846">Cobalamin</keyword>
<dbReference type="PANTHER" id="PTHR39329">
    <property type="entry name" value="ETHANOLAMINE AMMONIA-LYASE HEAVY CHAIN"/>
    <property type="match status" value="1"/>
</dbReference>
<reference evidence="2 3" key="1">
    <citation type="submission" date="2016-10" db="EMBL/GenBank/DDBJ databases">
        <authorList>
            <person name="de Groot N.N."/>
        </authorList>
    </citation>
    <scope>NUCLEOTIDE SEQUENCE [LARGE SCALE GENOMIC DNA]</scope>
    <source>
        <strain evidence="2 3">A52C2</strain>
    </source>
</reference>
<dbReference type="GO" id="GO:0008851">
    <property type="term" value="F:ethanolamine ammonia-lyase activity"/>
    <property type="evidence" value="ECO:0007669"/>
    <property type="project" value="UniProtKB-UniRule"/>
</dbReference>
<feature type="binding site" evidence="1">
    <location>
        <position position="194"/>
    </location>
    <ligand>
        <name>substrate</name>
    </ligand>
</feature>
<dbReference type="STRING" id="1855383.SAMN05216548_10329"/>
<dbReference type="PIRSF" id="PIRSF018788">
    <property type="entry name" value="EutB"/>
    <property type="match status" value="1"/>
</dbReference>
<feature type="binding site" evidence="1">
    <location>
        <position position="195"/>
    </location>
    <ligand>
        <name>adenosylcob(III)alamin</name>
        <dbReference type="ChEBI" id="CHEBI:18408"/>
    </ligand>
</feature>
<dbReference type="GO" id="GO:0031419">
    <property type="term" value="F:cobalamin binding"/>
    <property type="evidence" value="ECO:0007669"/>
    <property type="project" value="UniProtKB-UniRule"/>
</dbReference>
<comment type="function">
    <text evidence="1">Catalyzes the deamination of various vicinal amino-alcohols to oxo compounds. Allows this organism to utilize ethanolamine as the sole source of nitrogen and carbon in the presence of vitamin B12.</text>
</comment>
<dbReference type="RefSeq" id="WP_092495656.1">
    <property type="nucleotide sequence ID" value="NZ_FOFG01000003.1"/>
</dbReference>
<feature type="binding site" evidence="1">
    <location>
        <position position="297"/>
    </location>
    <ligand>
        <name>adenosylcob(III)alamin</name>
        <dbReference type="ChEBI" id="CHEBI:18408"/>
    </ligand>
</feature>
<comment type="catalytic activity">
    <reaction evidence="1">
        <text>ethanolamine = acetaldehyde + NH4(+)</text>
        <dbReference type="Rhea" id="RHEA:15313"/>
        <dbReference type="ChEBI" id="CHEBI:15343"/>
        <dbReference type="ChEBI" id="CHEBI:28938"/>
        <dbReference type="ChEBI" id="CHEBI:57603"/>
        <dbReference type="EC" id="4.3.1.7"/>
    </reaction>
</comment>
<sequence length="469" mass="50484">MSIYQTIAGNQRYRFDGLKALLAAASPARSGDELAGLAAESAAHRIAARYALADVPLTDFLSATFVPYEEDEVTRLIVDGHDPAAFAPLSSMTVGQFRDWLLDPRTQTAELAAVERGLTPEMVAAVSKLMRNQDLIAVARKRQVVTAFRNTVGLPGRLSTRLQPNHPSDDLRGIGVATVDGLLYGAGDAVIGINPASDNVPNCQAVLQMLDELRQRYEIPTQTCVLTHVSNAIELIGRGAPTDLVFQSIAGTEAANSGFGIDLALLQEGYEAALSLGRGTVGSNVMYFETGQGAALSAGAHHGIDQQTVEVRAYAVARQYKPLLVNTVVGFIGPEYLYDGKQIIRAGLEDHFCGKLMGLPMGCDVCYTNHAEADQDDMDLLMTALTVAGVTFIITVPGADDVMLSYQSTSFHDALYLRSTFDLRPAPEFEQWLDGMEMLDGKGRLRDTLASGRPMQRLIGGMQAVTDGR</sequence>
<dbReference type="Gene3D" id="1.10.220.70">
    <property type="entry name" value="lyase"/>
    <property type="match status" value="1"/>
</dbReference>
<dbReference type="NCBIfam" id="NF011649">
    <property type="entry name" value="PRK15067.1"/>
    <property type="match status" value="1"/>
</dbReference>
<dbReference type="EC" id="4.3.1.7" evidence="1"/>
<dbReference type="InterPro" id="IPR044941">
    <property type="entry name" value="EutB_N_sf"/>
</dbReference>
<dbReference type="GO" id="GO:0005829">
    <property type="term" value="C:cytosol"/>
    <property type="evidence" value="ECO:0007669"/>
    <property type="project" value="TreeGrafter"/>
</dbReference>
<dbReference type="GO" id="GO:0006520">
    <property type="term" value="P:amino acid metabolic process"/>
    <property type="evidence" value="ECO:0007669"/>
    <property type="project" value="InterPro"/>
</dbReference>
<protein>
    <recommendedName>
        <fullName evidence="1">Ethanolamine ammonia-lyase large subunit</fullName>
        <shortName evidence="1">EAL large subunit</shortName>
        <ecNumber evidence="1">4.3.1.7</ecNumber>
    </recommendedName>
</protein>
<dbReference type="GO" id="GO:0046336">
    <property type="term" value="P:ethanolamine catabolic process"/>
    <property type="evidence" value="ECO:0007669"/>
    <property type="project" value="UniProtKB-UniRule"/>
</dbReference>
<evidence type="ECO:0000313" key="3">
    <source>
        <dbReference type="Proteomes" id="UP000199647"/>
    </source>
</evidence>
<feature type="binding site" evidence="1">
    <location>
        <position position="247"/>
    </location>
    <ligand>
        <name>adenosylcob(III)alamin</name>
        <dbReference type="ChEBI" id="CHEBI:18408"/>
    </ligand>
</feature>
<organism evidence="2 3">
    <name type="scientific">Faunimonas pinastri</name>
    <dbReference type="NCBI Taxonomy" id="1855383"/>
    <lineage>
        <taxon>Bacteria</taxon>
        <taxon>Pseudomonadati</taxon>
        <taxon>Pseudomonadota</taxon>
        <taxon>Alphaproteobacteria</taxon>
        <taxon>Hyphomicrobiales</taxon>
        <taxon>Afifellaceae</taxon>
        <taxon>Faunimonas</taxon>
    </lineage>
</organism>
<proteinExistence type="inferred from homology"/>
<keyword evidence="1" id="KW-1283">Bacterial microcompartment</keyword>
<dbReference type="EMBL" id="FOFG01000003">
    <property type="protein sequence ID" value="SEQ19173.1"/>
    <property type="molecule type" value="Genomic_DNA"/>
</dbReference>
<dbReference type="GO" id="GO:0031471">
    <property type="term" value="C:ethanolamine degradation polyhedral organelle"/>
    <property type="evidence" value="ECO:0007669"/>
    <property type="project" value="UniProtKB-UniRule"/>
</dbReference>
<dbReference type="InterPro" id="IPR013785">
    <property type="entry name" value="Aldolase_TIM"/>
</dbReference>
<dbReference type="Gene3D" id="2.30.170.30">
    <property type="entry name" value="ethanolamine ammonia-lyase heavy chain domain like"/>
    <property type="match status" value="1"/>
</dbReference>
<dbReference type="AlphaFoldDB" id="A0A1H9E1W3"/>
<dbReference type="Proteomes" id="UP000199647">
    <property type="component" value="Unassembled WGS sequence"/>
</dbReference>
<dbReference type="UniPathway" id="UPA00560"/>
<accession>A0A1H9E1W3</accession>
<dbReference type="InterPro" id="IPR044939">
    <property type="entry name" value="EutB_dom_2_sf"/>
</dbReference>
<gene>
    <name evidence="1" type="primary">eutB</name>
    <name evidence="2" type="ORF">SAMN05216548_10329</name>
</gene>
<comment type="subunit">
    <text evidence="1">The basic unit is a heterodimer which dimerizes to form tetramers. The heterotetramers trimerize; 6 large subunits form a core ring with 6 small subunits projecting outwards.</text>
</comment>
<keyword evidence="1" id="KW-0170">Cobalt</keyword>